<accession>A0A0A9BZ75</accession>
<reference evidence="1" key="1">
    <citation type="submission" date="2014-09" db="EMBL/GenBank/DDBJ databases">
        <authorList>
            <person name="Magalhaes I.L.F."/>
            <person name="Oliveira U."/>
            <person name="Santos F.R."/>
            <person name="Vidigal T.H.D.A."/>
            <person name="Brescovit A.D."/>
            <person name="Santos A.J."/>
        </authorList>
    </citation>
    <scope>NUCLEOTIDE SEQUENCE</scope>
    <source>
        <tissue evidence="1">Shoot tissue taken approximately 20 cm above the soil surface</tissue>
    </source>
</reference>
<proteinExistence type="predicted"/>
<dbReference type="AlphaFoldDB" id="A0A0A9BZ75"/>
<protein>
    <submittedName>
        <fullName evidence="1">Uncharacterized protein</fullName>
    </submittedName>
</protein>
<reference evidence="1" key="2">
    <citation type="journal article" date="2015" name="Data Brief">
        <title>Shoot transcriptome of the giant reed, Arundo donax.</title>
        <authorList>
            <person name="Barrero R.A."/>
            <person name="Guerrero F.D."/>
            <person name="Moolhuijzen P."/>
            <person name="Goolsby J.A."/>
            <person name="Tidwell J."/>
            <person name="Bellgard S.E."/>
            <person name="Bellgard M.I."/>
        </authorList>
    </citation>
    <scope>NUCLEOTIDE SEQUENCE</scope>
    <source>
        <tissue evidence="1">Shoot tissue taken approximately 20 cm above the soil surface</tissue>
    </source>
</reference>
<evidence type="ECO:0000313" key="1">
    <source>
        <dbReference type="EMBL" id="JAD67508.1"/>
    </source>
</evidence>
<dbReference type="EMBL" id="GBRH01230387">
    <property type="protein sequence ID" value="JAD67508.1"/>
    <property type="molecule type" value="Transcribed_RNA"/>
</dbReference>
<name>A0A0A9BZ75_ARUDO</name>
<organism evidence="1">
    <name type="scientific">Arundo donax</name>
    <name type="common">Giant reed</name>
    <name type="synonym">Donax arundinaceus</name>
    <dbReference type="NCBI Taxonomy" id="35708"/>
    <lineage>
        <taxon>Eukaryota</taxon>
        <taxon>Viridiplantae</taxon>
        <taxon>Streptophyta</taxon>
        <taxon>Embryophyta</taxon>
        <taxon>Tracheophyta</taxon>
        <taxon>Spermatophyta</taxon>
        <taxon>Magnoliopsida</taxon>
        <taxon>Liliopsida</taxon>
        <taxon>Poales</taxon>
        <taxon>Poaceae</taxon>
        <taxon>PACMAD clade</taxon>
        <taxon>Arundinoideae</taxon>
        <taxon>Arundineae</taxon>
        <taxon>Arundo</taxon>
    </lineage>
</organism>
<sequence>MADAVSIDSLGALRDRVRLHPGAEKVVVASLMPQDALAMFDSLRHLSTGHGWQVAGENLRRVAVLSLLDRTLVIVRDVFVPLLVRNPGNNYAVLQLHRLADQVRSLGRRVGGAIAAPTEAPTVALRDRTDALSDCLRQIVVFDEQIDLVALRAEIGELLRLGLVRLDQPPVPEEANLPFDVNEWI</sequence>